<keyword evidence="8" id="KW-0732">Signal</keyword>
<evidence type="ECO:0000256" key="8">
    <source>
        <dbReference type="RuleBase" id="RU000589"/>
    </source>
</evidence>
<evidence type="ECO:0000313" key="11">
    <source>
        <dbReference type="Proteomes" id="UP001279734"/>
    </source>
</evidence>
<feature type="domain" description="Pectinesterase catalytic" evidence="9">
    <location>
        <begin position="28"/>
        <end position="273"/>
    </location>
</feature>
<comment type="similarity">
    <text evidence="2">Belongs to the pectinesterase family.</text>
</comment>
<reference evidence="10" key="1">
    <citation type="submission" date="2023-05" db="EMBL/GenBank/DDBJ databases">
        <title>Nepenthes gracilis genome sequencing.</title>
        <authorList>
            <person name="Fukushima K."/>
        </authorList>
    </citation>
    <scope>NUCLEOTIDE SEQUENCE</scope>
    <source>
        <strain evidence="10">SING2019-196</strain>
    </source>
</reference>
<dbReference type="GO" id="GO:0045490">
    <property type="term" value="P:pectin catabolic process"/>
    <property type="evidence" value="ECO:0007669"/>
    <property type="project" value="UniProtKB-UniRule"/>
</dbReference>
<gene>
    <name evidence="10" type="ORF">Nepgr_015735</name>
</gene>
<accession>A0AAD3SNA9</accession>
<dbReference type="PROSITE" id="PS51257">
    <property type="entry name" value="PROKAR_LIPOPROTEIN"/>
    <property type="match status" value="1"/>
</dbReference>
<keyword evidence="5 8" id="KW-0063">Aspartyl esterase</keyword>
<comment type="pathway">
    <text evidence="1 8">Glycan metabolism; pectin degradation; 2-dehydro-3-deoxy-D-gluconate from pectin: step 1/5.</text>
</comment>
<comment type="caution">
    <text evidence="10">The sequence shown here is derived from an EMBL/GenBank/DDBJ whole genome shotgun (WGS) entry which is preliminary data.</text>
</comment>
<dbReference type="Pfam" id="PF01095">
    <property type="entry name" value="Pectinesterase"/>
    <property type="match status" value="1"/>
</dbReference>
<protein>
    <recommendedName>
        <fullName evidence="3 8">Pectinesterase</fullName>
        <ecNumber evidence="3 8">3.1.1.11</ecNumber>
    </recommendedName>
</protein>
<dbReference type="InterPro" id="IPR033131">
    <property type="entry name" value="Pectinesterase_Asp_AS"/>
</dbReference>
<dbReference type="Proteomes" id="UP001279734">
    <property type="component" value="Unassembled WGS sequence"/>
</dbReference>
<dbReference type="PROSITE" id="PS00503">
    <property type="entry name" value="PECTINESTERASE_2"/>
    <property type="match status" value="1"/>
</dbReference>
<evidence type="ECO:0000256" key="4">
    <source>
        <dbReference type="ARBA" id="ARBA00022801"/>
    </source>
</evidence>
<dbReference type="InterPro" id="IPR012334">
    <property type="entry name" value="Pectin_lyas_fold"/>
</dbReference>
<dbReference type="AlphaFoldDB" id="A0AAD3SNA9"/>
<evidence type="ECO:0000259" key="9">
    <source>
        <dbReference type="Pfam" id="PF01095"/>
    </source>
</evidence>
<dbReference type="EMBL" id="BSYO01000013">
    <property type="protein sequence ID" value="GMH13894.1"/>
    <property type="molecule type" value="Genomic_DNA"/>
</dbReference>
<feature type="signal peptide" evidence="8">
    <location>
        <begin position="1"/>
        <end position="22"/>
    </location>
</feature>
<evidence type="ECO:0000256" key="2">
    <source>
        <dbReference type="ARBA" id="ARBA00008891"/>
    </source>
</evidence>
<feature type="active site" evidence="7">
    <location>
        <position position="159"/>
    </location>
</feature>
<evidence type="ECO:0000256" key="1">
    <source>
        <dbReference type="ARBA" id="ARBA00005184"/>
    </source>
</evidence>
<evidence type="ECO:0000256" key="5">
    <source>
        <dbReference type="ARBA" id="ARBA00023085"/>
    </source>
</evidence>
<dbReference type="EC" id="3.1.1.11" evidence="3 8"/>
<dbReference type="Gene3D" id="2.160.20.10">
    <property type="entry name" value="Single-stranded right-handed beta-helix, Pectin lyase-like"/>
    <property type="match status" value="1"/>
</dbReference>
<evidence type="ECO:0000313" key="10">
    <source>
        <dbReference type="EMBL" id="GMH13894.1"/>
    </source>
</evidence>
<evidence type="ECO:0000256" key="6">
    <source>
        <dbReference type="ARBA" id="ARBA00047928"/>
    </source>
</evidence>
<proteinExistence type="inferred from homology"/>
<dbReference type="InterPro" id="IPR011050">
    <property type="entry name" value="Pectin_lyase_fold/virulence"/>
</dbReference>
<dbReference type="PANTHER" id="PTHR31321">
    <property type="entry name" value="ACYL-COA THIOESTER HYDROLASE YBHC-RELATED"/>
    <property type="match status" value="1"/>
</dbReference>
<organism evidence="10 11">
    <name type="scientific">Nepenthes gracilis</name>
    <name type="common">Slender pitcher plant</name>
    <dbReference type="NCBI Taxonomy" id="150966"/>
    <lineage>
        <taxon>Eukaryota</taxon>
        <taxon>Viridiplantae</taxon>
        <taxon>Streptophyta</taxon>
        <taxon>Embryophyta</taxon>
        <taxon>Tracheophyta</taxon>
        <taxon>Spermatophyta</taxon>
        <taxon>Magnoliopsida</taxon>
        <taxon>eudicotyledons</taxon>
        <taxon>Gunneridae</taxon>
        <taxon>Pentapetalae</taxon>
        <taxon>Caryophyllales</taxon>
        <taxon>Nepenthaceae</taxon>
        <taxon>Nepenthes</taxon>
    </lineage>
</organism>
<evidence type="ECO:0000256" key="7">
    <source>
        <dbReference type="PROSITE-ProRule" id="PRU10040"/>
    </source>
</evidence>
<evidence type="ECO:0000256" key="3">
    <source>
        <dbReference type="ARBA" id="ARBA00013229"/>
    </source>
</evidence>
<keyword evidence="4 8" id="KW-0378">Hydrolase</keyword>
<feature type="chain" id="PRO_5041779933" description="Pectinesterase" evidence="8">
    <location>
        <begin position="23"/>
        <end position="300"/>
    </location>
</feature>
<dbReference type="InterPro" id="IPR000070">
    <property type="entry name" value="Pectinesterase_cat"/>
</dbReference>
<dbReference type="GO" id="GO:0042545">
    <property type="term" value="P:cell wall modification"/>
    <property type="evidence" value="ECO:0007669"/>
    <property type="project" value="UniProtKB-UniRule"/>
</dbReference>
<dbReference type="SUPFAM" id="SSF51126">
    <property type="entry name" value="Pectin lyase-like"/>
    <property type="match status" value="1"/>
</dbReference>
<keyword evidence="11" id="KW-1185">Reference proteome</keyword>
<dbReference type="PANTHER" id="PTHR31321:SF72">
    <property type="entry name" value="PECTINESTERASE 11-RELATED"/>
    <property type="match status" value="1"/>
</dbReference>
<comment type="catalytic activity">
    <reaction evidence="6 8">
        <text>[(1-&gt;4)-alpha-D-galacturonosyl methyl ester](n) + n H2O = [(1-&gt;4)-alpha-D-galacturonosyl](n) + n methanol + n H(+)</text>
        <dbReference type="Rhea" id="RHEA:22380"/>
        <dbReference type="Rhea" id="RHEA-COMP:14570"/>
        <dbReference type="Rhea" id="RHEA-COMP:14573"/>
        <dbReference type="ChEBI" id="CHEBI:15377"/>
        <dbReference type="ChEBI" id="CHEBI:15378"/>
        <dbReference type="ChEBI" id="CHEBI:17790"/>
        <dbReference type="ChEBI" id="CHEBI:140522"/>
        <dbReference type="ChEBI" id="CHEBI:140523"/>
        <dbReference type="EC" id="3.1.1.11"/>
    </reaction>
</comment>
<dbReference type="GO" id="GO:0030599">
    <property type="term" value="F:pectinesterase activity"/>
    <property type="evidence" value="ECO:0007669"/>
    <property type="project" value="UniProtKB-UniRule"/>
</dbReference>
<name>A0AAD3SNA9_NEPGR</name>
<sequence length="300" mass="33727">MKTKYVLFFATAFSFLAAGSCARDPKHITVNQSRNGDFQRIQEAIESVPSNNTEPKIVVPESKPLIMLSCRKPNACVITWDAGGDIHHSPTVSVFASTFVGRYLTIQNTHRPGSKAVALRVTGDTVSFSSCRFISYQDTLFDEKGRHRYTNCYIEGAVDFIFGNAASFFENCHLHSLSMGNWAITAQDRKSLRENTGFFFLGGKITGIRSCVLGRPWGLYSRVVFAYTHMSKVVLPQGWDDWDKAASHSKVYYGEYRCYGPGANRSERVGWSHSLTREGVSLFLSTLDVIDDKHWIKTKF</sequence>